<dbReference type="OrthoDB" id="9758737at2"/>
<evidence type="ECO:0000313" key="2">
    <source>
        <dbReference type="EMBL" id="APG25239.1"/>
    </source>
</evidence>
<feature type="domain" description="YhdP central" evidence="1">
    <location>
        <begin position="11"/>
        <end position="279"/>
    </location>
</feature>
<reference evidence="2 3" key="1">
    <citation type="journal article" date="2017" name="Genome Announc.">
        <title>Complete Genome Sequences of Two Acetylene-Fermenting Pelobacter acetylenicus Strains.</title>
        <authorList>
            <person name="Sutton J.M."/>
            <person name="Baesman S.M."/>
            <person name="Fierst J.L."/>
            <person name="Poret-Peterson A.T."/>
            <person name="Oremland R.S."/>
            <person name="Dunlap D.S."/>
            <person name="Akob D.M."/>
        </authorList>
    </citation>
    <scope>NUCLEOTIDE SEQUENCE [LARGE SCALE GENOMIC DNA]</scope>
    <source>
        <strain evidence="2 3">DSM 3247</strain>
    </source>
</reference>
<dbReference type="AlphaFoldDB" id="A0A1L3GH59"/>
<dbReference type="Pfam" id="PF13116">
    <property type="entry name" value="YhdP"/>
    <property type="match status" value="2"/>
</dbReference>
<dbReference type="PANTHER" id="PTHR30441:SF4">
    <property type="entry name" value="PROTEIN ASMA"/>
    <property type="match status" value="1"/>
</dbReference>
<dbReference type="InterPro" id="IPR052894">
    <property type="entry name" value="AsmA-related"/>
</dbReference>
<dbReference type="PANTHER" id="PTHR30441">
    <property type="entry name" value="DUF748 DOMAIN-CONTAINING PROTEIN"/>
    <property type="match status" value="1"/>
</dbReference>
<organism evidence="2 3">
    <name type="scientific">Syntrophotalea acetylenica</name>
    <name type="common">Pelobacter acetylenicus</name>
    <dbReference type="NCBI Taxonomy" id="29542"/>
    <lineage>
        <taxon>Bacteria</taxon>
        <taxon>Pseudomonadati</taxon>
        <taxon>Thermodesulfobacteriota</taxon>
        <taxon>Desulfuromonadia</taxon>
        <taxon>Desulfuromonadales</taxon>
        <taxon>Syntrophotaleaceae</taxon>
        <taxon>Syntrophotalea</taxon>
    </lineage>
</organism>
<dbReference type="KEGG" id="pace:A6070_03520"/>
<dbReference type="Proteomes" id="UP000182264">
    <property type="component" value="Chromosome"/>
</dbReference>
<keyword evidence="3" id="KW-1185">Reference proteome</keyword>
<dbReference type="InterPro" id="IPR025263">
    <property type="entry name" value="YhdP_central"/>
</dbReference>
<gene>
    <name evidence="2" type="ORF">A7E75_09545</name>
</gene>
<feature type="domain" description="YhdP central" evidence="1">
    <location>
        <begin position="788"/>
        <end position="1035"/>
    </location>
</feature>
<accession>A0A1L3GH59</accession>
<evidence type="ECO:0000313" key="3">
    <source>
        <dbReference type="Proteomes" id="UP000182264"/>
    </source>
</evidence>
<dbReference type="GO" id="GO:0090313">
    <property type="term" value="P:regulation of protein targeting to membrane"/>
    <property type="evidence" value="ECO:0007669"/>
    <property type="project" value="TreeGrafter"/>
</dbReference>
<name>A0A1L3GH59_SYNAC</name>
<dbReference type="STRING" id="29542.A6070_03520"/>
<protein>
    <recommendedName>
        <fullName evidence="1">YhdP central domain-containing protein</fullName>
    </recommendedName>
</protein>
<dbReference type="RefSeq" id="WP_072287089.1">
    <property type="nucleotide sequence ID" value="NZ_CP015455.1"/>
</dbReference>
<dbReference type="GO" id="GO:0005886">
    <property type="term" value="C:plasma membrane"/>
    <property type="evidence" value="ECO:0007669"/>
    <property type="project" value="TreeGrafter"/>
</dbReference>
<proteinExistence type="predicted"/>
<sequence length="1074" mass="117102">MPKQRSTAPSWFRRHPFWSLTGLLSLLFAGGVCLFLATFDLNAYRQSLAERLSLALRQPVSIGSTALIWHKGPAFDLGDVRIGASRSAAVGEISHLFLKPRLLPMLSGKVVFDDMVLEKPHLQLQGFSFEQPGDGELFNLLSTLLQTVQVKNLTIVDGQLTLASRHADSRSAPVPAHIDAVQLKLRHLTSGRSCKIRIEARLMQQQGIAHFNGSGRLALDPDLRNWQTAQGQLQLQLENLALEEFARWIHLPPASLKLTGTAALTVRASGSLSEGMHFSAGVEGEKIALDWPKHYRQPRSVQKFAAEGIWILTDELAAIHDLKLSLDQLHLQGRLSLQRDKKQPWLEGTFASPPLALPRLRQWLPEEFRAPQRSLLPGNLEQGSLQIDHLRLAGPLHRFRQIDAPLPITHARLTLRKARLDLAAGLPLEEVNCSLTYQDGRLDVSQGTASLLAGPLVFSGRADRLFSDAATLTLTAGWTAPAAKLWQHLSAAHVWPGKAGGVIGLGVSVAGRPGKLQAEVRADLSGCSIELQHRIKKSGGQPGKLSFSAHQLADNWNIEKGLLTVAPFTLHFSGHLGTAKPLPLDFRLQLSPTDLKKVAELFPGAAAQHFTGTASLNGNLSGTLSAPAFNGRMVVSDARLTLPGLRSELQNINGSFNLQNHQCRFRDVKARLGQSEVLLSGTLNGLAEAALRLHVRAPRLRADELIFSGGQVEFRNLDGIMVLDRQHILYENIRFDLHNGRKFHLSGHQTFSPNHGELNIHARKASIDEVLALWDESLSNGPAVRQNPSRLVIHASVDEGQYGNLRFSDARGMIVAENNRVNISPLRCRLAAGSANGAILIDNSIASTTPLLTLTGNLSGVDAGQLQADLLRNPGLISGSMDGAFYLQGPAGPELLIRGKGGADIRMKNGVLYRFSFLSKVFSLLNVSQIFSFRLPDMAQKGMPFKRLDATLRLDEGHLETEDLIVESNAMNLSLVGNWDLRQDRLNLVMGVKPFGTVDKIVSSIPLAGWILTGESKALITAHFRISGPSGDPDVDAIPVTSVSEKVLGIFQRVLGLPGKVIEDVGELFQTGEP</sequence>
<dbReference type="EMBL" id="CP015518">
    <property type="protein sequence ID" value="APG25239.1"/>
    <property type="molecule type" value="Genomic_DNA"/>
</dbReference>
<evidence type="ECO:0000259" key="1">
    <source>
        <dbReference type="Pfam" id="PF13116"/>
    </source>
</evidence>